<keyword evidence="1 4" id="KW-0663">Pyridoxal phosphate</keyword>
<evidence type="ECO:0000256" key="2">
    <source>
        <dbReference type="ARBA" id="ARBA00037999"/>
    </source>
</evidence>
<dbReference type="Pfam" id="PF01041">
    <property type="entry name" value="DegT_DnrJ_EryC1"/>
    <property type="match status" value="1"/>
</dbReference>
<dbReference type="Proteomes" id="UP000271125">
    <property type="component" value="Unassembled WGS sequence"/>
</dbReference>
<name>A0A660SKV0_UNCT6</name>
<protein>
    <submittedName>
        <fullName evidence="6">Transcriptional regulator</fullName>
    </submittedName>
</protein>
<reference evidence="6 7" key="1">
    <citation type="submission" date="2018-06" db="EMBL/GenBank/DDBJ databases">
        <title>Extensive metabolic versatility and redundancy in microbially diverse, dynamic hydrothermal sediments.</title>
        <authorList>
            <person name="Dombrowski N."/>
            <person name="Teske A."/>
            <person name="Baker B.J."/>
        </authorList>
    </citation>
    <scope>NUCLEOTIDE SEQUENCE [LARGE SCALE GENOMIC DNA]</scope>
    <source>
        <strain evidence="6">B10_G13</strain>
    </source>
</reference>
<dbReference type="FunFam" id="3.40.640.10:FF:000089">
    <property type="entry name" value="Aminotransferase, DegT/DnrJ/EryC1/StrS family"/>
    <property type="match status" value="1"/>
</dbReference>
<dbReference type="InterPro" id="IPR000653">
    <property type="entry name" value="DegT/StrS_aminotransferase"/>
</dbReference>
<evidence type="ECO:0000256" key="1">
    <source>
        <dbReference type="ARBA" id="ARBA00022898"/>
    </source>
</evidence>
<gene>
    <name evidence="6" type="ORF">DRP43_02750</name>
</gene>
<feature type="modified residue" description="N6-(pyridoxal phosphate)lysine" evidence="4">
    <location>
        <position position="186"/>
    </location>
</feature>
<dbReference type="InterPro" id="IPR015422">
    <property type="entry name" value="PyrdxlP-dep_Trfase_small"/>
</dbReference>
<dbReference type="EMBL" id="QNBD01000103">
    <property type="protein sequence ID" value="RKX71122.1"/>
    <property type="molecule type" value="Genomic_DNA"/>
</dbReference>
<dbReference type="GO" id="GO:0000271">
    <property type="term" value="P:polysaccharide biosynthetic process"/>
    <property type="evidence" value="ECO:0007669"/>
    <property type="project" value="TreeGrafter"/>
</dbReference>
<dbReference type="GO" id="GO:0008483">
    <property type="term" value="F:transaminase activity"/>
    <property type="evidence" value="ECO:0007669"/>
    <property type="project" value="TreeGrafter"/>
</dbReference>
<dbReference type="SUPFAM" id="SSF53383">
    <property type="entry name" value="PLP-dependent transferases"/>
    <property type="match status" value="1"/>
</dbReference>
<dbReference type="PIRSF" id="PIRSF000390">
    <property type="entry name" value="PLP_StrS"/>
    <property type="match status" value="1"/>
</dbReference>
<proteinExistence type="inferred from homology"/>
<organism evidence="6 7">
    <name type="scientific">candidate division TA06 bacterium</name>
    <dbReference type="NCBI Taxonomy" id="2250710"/>
    <lineage>
        <taxon>Bacteria</taxon>
        <taxon>Bacteria division TA06</taxon>
    </lineage>
</organism>
<evidence type="ECO:0000256" key="5">
    <source>
        <dbReference type="RuleBase" id="RU004508"/>
    </source>
</evidence>
<dbReference type="InterPro" id="IPR015424">
    <property type="entry name" value="PyrdxlP-dep_Trfase"/>
</dbReference>
<dbReference type="Gene3D" id="3.90.1150.10">
    <property type="entry name" value="Aspartate Aminotransferase, domain 1"/>
    <property type="match status" value="1"/>
</dbReference>
<evidence type="ECO:0000313" key="7">
    <source>
        <dbReference type="Proteomes" id="UP000271125"/>
    </source>
</evidence>
<evidence type="ECO:0000313" key="6">
    <source>
        <dbReference type="EMBL" id="RKX71122.1"/>
    </source>
</evidence>
<evidence type="ECO:0000256" key="3">
    <source>
        <dbReference type="PIRSR" id="PIRSR000390-1"/>
    </source>
</evidence>
<sequence>MHIDLLDLKREYDSIKEEIDSAILNVISSGRFILGDEVKKFELKLSDYLNVKYAIGVGNGTDALSLALLTMNIKPGDEIITTPFTFIATAEVISLCGAVPVFVDIDIETGNINTSLIEEKITSKTKGIIAVHIFGQPCDIDEIKDIANKYNIFLIEDTAQAIGAKYRSKFVGTWGDIGTLSFFPTKNLGAYGDAGAIITNDDEIAEKIRRLRIHGSDRKYHHVIIGFNSRLDAIQAAILNVKIGYLDKWTDRRREIAKKYSENIYSVKIPLIKDNRDHVFHQYTLRSKKRDEFMKYLNENDISTAVHYPIPLHLQKAFKYLKLDKGSLPDAEKLASEVISIPVHPFLTENEILYIIDMINEWKE</sequence>
<dbReference type="GO" id="GO:0030170">
    <property type="term" value="F:pyridoxal phosphate binding"/>
    <property type="evidence" value="ECO:0007669"/>
    <property type="project" value="UniProtKB-ARBA"/>
</dbReference>
<feature type="active site" description="Proton acceptor" evidence="3">
    <location>
        <position position="186"/>
    </location>
</feature>
<dbReference type="InterPro" id="IPR015421">
    <property type="entry name" value="PyrdxlP-dep_Trfase_major"/>
</dbReference>
<accession>A0A660SKV0</accession>
<comment type="similarity">
    <text evidence="2 5">Belongs to the DegT/DnrJ/EryC1 family.</text>
</comment>
<comment type="caution">
    <text evidence="6">The sequence shown here is derived from an EMBL/GenBank/DDBJ whole genome shotgun (WGS) entry which is preliminary data.</text>
</comment>
<dbReference type="AlphaFoldDB" id="A0A660SKV0"/>
<dbReference type="Gene3D" id="3.40.640.10">
    <property type="entry name" value="Type I PLP-dependent aspartate aminotransferase-like (Major domain)"/>
    <property type="match status" value="1"/>
</dbReference>
<dbReference type="PANTHER" id="PTHR30244:SF36">
    <property type="entry name" value="3-OXO-GLUCOSE-6-PHOSPHATE:GLUTAMATE AMINOTRANSFERASE"/>
    <property type="match status" value="1"/>
</dbReference>
<dbReference type="PANTHER" id="PTHR30244">
    <property type="entry name" value="TRANSAMINASE"/>
    <property type="match status" value="1"/>
</dbReference>
<evidence type="ECO:0000256" key="4">
    <source>
        <dbReference type="PIRSR" id="PIRSR000390-2"/>
    </source>
</evidence>
<dbReference type="CDD" id="cd00616">
    <property type="entry name" value="AHBA_syn"/>
    <property type="match status" value="1"/>
</dbReference>